<sequence length="291" mass="30753">MTTAITRPEAGETPVSMGRVALTVNDLDRVSDFYQRAVGLHPMGADGESARLGAGGAVLLELRRDTAARRRSPREAGLFHTAFLLPTRADLGRWTNHAIATRTPVVGASDHGVSEALYLSDPEGNGIEIYADRPASGWKWAGGQVEMPSDPLDVESLVESAGGAPWQGFPEGSVVGHVHLQVGAIPEAEAFYSGILGLDVTSRYPGGTFYAADGYHHHIATNVWNSRGAGPRSYPSTGLAEVVVSMNGARREAVRERAASLIEQAPGALTLSDPWGTAIALRAADFDNDAS</sequence>
<dbReference type="RefSeq" id="WP_209738115.1">
    <property type="nucleotide sequence ID" value="NZ_CP072611.1"/>
</dbReference>
<dbReference type="InterPro" id="IPR004360">
    <property type="entry name" value="Glyas_Fos-R_dOase_dom"/>
</dbReference>
<dbReference type="PANTHER" id="PTHR43279">
    <property type="entry name" value="CATECHOL-2,3-DIOXYGENASE"/>
    <property type="match status" value="1"/>
</dbReference>
<dbReference type="InterPro" id="IPR037523">
    <property type="entry name" value="VOC_core"/>
</dbReference>
<dbReference type="Proteomes" id="UP001597371">
    <property type="component" value="Unassembled WGS sequence"/>
</dbReference>
<dbReference type="Gene3D" id="3.10.180.10">
    <property type="entry name" value="2,3-Dihydroxybiphenyl 1,2-Dioxygenase, domain 1"/>
    <property type="match status" value="2"/>
</dbReference>
<proteinExistence type="predicted"/>
<protein>
    <submittedName>
        <fullName evidence="2">VOC family protein</fullName>
    </submittedName>
</protein>
<dbReference type="EMBL" id="JBHUIJ010000028">
    <property type="protein sequence ID" value="MFD2239357.1"/>
    <property type="molecule type" value="Genomic_DNA"/>
</dbReference>
<reference evidence="3" key="1">
    <citation type="journal article" date="2019" name="Int. J. Syst. Evol. Microbiol.">
        <title>The Global Catalogue of Microorganisms (GCM) 10K type strain sequencing project: providing services to taxonomists for standard genome sequencing and annotation.</title>
        <authorList>
            <consortium name="The Broad Institute Genomics Platform"/>
            <consortium name="The Broad Institute Genome Sequencing Center for Infectious Disease"/>
            <person name="Wu L."/>
            <person name="Ma J."/>
        </authorList>
    </citation>
    <scope>NUCLEOTIDE SEQUENCE [LARGE SCALE GENOMIC DNA]</scope>
    <source>
        <strain evidence="3">ZS-35-S2</strain>
    </source>
</reference>
<comment type="caution">
    <text evidence="2">The sequence shown here is derived from an EMBL/GenBank/DDBJ whole genome shotgun (WGS) entry which is preliminary data.</text>
</comment>
<organism evidence="2 3">
    <name type="scientific">Aureimonas populi</name>
    <dbReference type="NCBI Taxonomy" id="1701758"/>
    <lineage>
        <taxon>Bacteria</taxon>
        <taxon>Pseudomonadati</taxon>
        <taxon>Pseudomonadota</taxon>
        <taxon>Alphaproteobacteria</taxon>
        <taxon>Hyphomicrobiales</taxon>
        <taxon>Aurantimonadaceae</taxon>
        <taxon>Aureimonas</taxon>
    </lineage>
</organism>
<feature type="domain" description="VOC" evidence="1">
    <location>
        <begin position="16"/>
        <end position="132"/>
    </location>
</feature>
<dbReference type="Pfam" id="PF00903">
    <property type="entry name" value="Glyoxalase"/>
    <property type="match status" value="2"/>
</dbReference>
<dbReference type="PANTHER" id="PTHR43279:SF1">
    <property type="entry name" value="CATECHOL-2,3-DIOXYGENASE"/>
    <property type="match status" value="1"/>
</dbReference>
<accession>A0ABW5CTP0</accession>
<dbReference type="CDD" id="cd07255">
    <property type="entry name" value="VOC_BsCatE_like_N"/>
    <property type="match status" value="1"/>
</dbReference>
<gene>
    <name evidence="2" type="ORF">ACFSKQ_18060</name>
</gene>
<name>A0ABW5CTP0_9HYPH</name>
<dbReference type="PROSITE" id="PS51819">
    <property type="entry name" value="VOC"/>
    <property type="match status" value="1"/>
</dbReference>
<dbReference type="SUPFAM" id="SSF54593">
    <property type="entry name" value="Glyoxalase/Bleomycin resistance protein/Dihydroxybiphenyl dioxygenase"/>
    <property type="match status" value="2"/>
</dbReference>
<evidence type="ECO:0000313" key="2">
    <source>
        <dbReference type="EMBL" id="MFD2239357.1"/>
    </source>
</evidence>
<dbReference type="InterPro" id="IPR029068">
    <property type="entry name" value="Glyas_Bleomycin-R_OHBP_Dase"/>
</dbReference>
<evidence type="ECO:0000313" key="3">
    <source>
        <dbReference type="Proteomes" id="UP001597371"/>
    </source>
</evidence>
<keyword evidence="3" id="KW-1185">Reference proteome</keyword>
<evidence type="ECO:0000259" key="1">
    <source>
        <dbReference type="PROSITE" id="PS51819"/>
    </source>
</evidence>